<name>A0A511AJM1_9MICO</name>
<dbReference type="PANTHER" id="PTHR43053:SF4">
    <property type="entry name" value="MYOGENESIS-REGULATING GLYCOSIDASE"/>
    <property type="match status" value="1"/>
</dbReference>
<dbReference type="InterPro" id="IPR048395">
    <property type="entry name" value="Glyco_hydro_31_C"/>
</dbReference>
<dbReference type="GO" id="GO:0061634">
    <property type="term" value="F:alpha-D-xyloside xylohydrolase"/>
    <property type="evidence" value="ECO:0007669"/>
    <property type="project" value="UniProtKB-EC"/>
</dbReference>
<feature type="domain" description="Glycosyl hydrolase family 31 C-terminal" evidence="10">
    <location>
        <begin position="613"/>
        <end position="698"/>
    </location>
</feature>
<evidence type="ECO:0000259" key="9">
    <source>
        <dbReference type="Pfam" id="PF13802"/>
    </source>
</evidence>
<evidence type="ECO:0000256" key="3">
    <source>
        <dbReference type="ARBA" id="ARBA00023295"/>
    </source>
</evidence>
<proteinExistence type="inferred from homology"/>
<comment type="catalytic activity">
    <reaction evidence="4">
        <text>Hydrolysis of terminal, non-reducing alpha-D-xylose residues with release of alpha-D-xylose.</text>
        <dbReference type="EC" id="3.2.1.177"/>
    </reaction>
</comment>
<dbReference type="InterPro" id="IPR011013">
    <property type="entry name" value="Gal_mutarotase_sf_dom"/>
</dbReference>
<evidence type="ECO:0000256" key="4">
    <source>
        <dbReference type="ARBA" id="ARBA00052064"/>
    </source>
</evidence>
<organism evidence="11 12">
    <name type="scientific">Microbacterium aerolatum</name>
    <dbReference type="NCBI Taxonomy" id="153731"/>
    <lineage>
        <taxon>Bacteria</taxon>
        <taxon>Bacillati</taxon>
        <taxon>Actinomycetota</taxon>
        <taxon>Actinomycetes</taxon>
        <taxon>Micrococcales</taxon>
        <taxon>Microbacteriaceae</taxon>
        <taxon>Microbacterium</taxon>
    </lineage>
</organism>
<dbReference type="InterPro" id="IPR025887">
    <property type="entry name" value="Glyco_hydro_31_N_dom"/>
</dbReference>
<dbReference type="SUPFAM" id="SSF74650">
    <property type="entry name" value="Galactose mutarotase-like"/>
    <property type="match status" value="1"/>
</dbReference>
<dbReference type="InterPro" id="IPR013780">
    <property type="entry name" value="Glyco_hydro_b"/>
</dbReference>
<evidence type="ECO:0000256" key="1">
    <source>
        <dbReference type="ARBA" id="ARBA00007806"/>
    </source>
</evidence>
<feature type="domain" description="Glycoside hydrolase family 31 TIM barrel" evidence="8">
    <location>
        <begin position="290"/>
        <end position="604"/>
    </location>
</feature>
<sequence length="750" mass="82151">MKFTDGFWQLRPGVTALYAQEAYDIEQTTDTPDGTGIVVTAPTMVIAKRGDVLNRPVLTTTLSSPAEGVIRVRIAHHEGAHWHGGFELPGADEPGAGEAGAGTASVSADGGELASGALTARVAPGAPWNLSFEVDGRRVTGSGHKAQGYVRLSPDAQVDGGIVGNARAEASAPAATAFVHEQLDLGVGELIYGLGERFGPLVKNGQTVEIWNADGGTSSEQAYKSVPFHLSNRGYGVLVNDPGHVSYEIGSEAVERVQFSVPGEALEYFVIAGPTPKDVLRRYTALTGRPPVVPAWSYGLWLSTSFTTDYDEQTVNSFIDEMSARELPVSVFHFDCFWMREFNWCDFEWDARVFPDPTGMLERLHEKDLRVSVWINPYIGQRSPLFREAGDAGYLVKRADGSIWQWDLWQAGMGLVDFTNPDAVAWYQSKLRGLIAQGVDCFKTDFGERIPTDVVWADGSDPARMHNHYAQLYNRAVHDVLTETRGAGEAVLFARSATAGGQSMPVHWGGDSTSTFASMAETLRGGLSLALTGFAFWSHDIGGFEGTPDAGVFKRWTAFGLLGSHSRFHGSSSYRVPWAFDDEAVEVTRIFTHLKMRLMPYLFKAGLDATRTGTPLMRPMQLEFPDDPSVAYLDRQYMLGGDLLVAPVFSETGEVEFYLPDGEWTSLLTGERVTGGRWLRETHGYESLPLYVRPGAVLPWGAREDRPDYDYHDGLQLRVFPGGSGRRSITVTSPDGTVRTYTADLEEPTE</sequence>
<dbReference type="Proteomes" id="UP000321225">
    <property type="component" value="Unassembled WGS sequence"/>
</dbReference>
<evidence type="ECO:0000259" key="10">
    <source>
        <dbReference type="Pfam" id="PF21365"/>
    </source>
</evidence>
<dbReference type="GO" id="GO:0030246">
    <property type="term" value="F:carbohydrate binding"/>
    <property type="evidence" value="ECO:0007669"/>
    <property type="project" value="InterPro"/>
</dbReference>
<dbReference type="Pfam" id="PF01055">
    <property type="entry name" value="Glyco_hydro_31_2nd"/>
    <property type="match status" value="1"/>
</dbReference>
<dbReference type="InterPro" id="IPR017853">
    <property type="entry name" value="GH"/>
</dbReference>
<accession>A0A511AJM1</accession>
<feature type="compositionally biased region" description="Low complexity" evidence="7">
    <location>
        <begin position="89"/>
        <end position="104"/>
    </location>
</feature>
<reference evidence="11 12" key="1">
    <citation type="submission" date="2019-07" db="EMBL/GenBank/DDBJ databases">
        <title>Whole genome shotgun sequence of Microbacterium aerolatum NBRC 103071.</title>
        <authorList>
            <person name="Hosoyama A."/>
            <person name="Uohara A."/>
            <person name="Ohji S."/>
            <person name="Ichikawa N."/>
        </authorList>
    </citation>
    <scope>NUCLEOTIDE SEQUENCE [LARGE SCALE GENOMIC DNA]</scope>
    <source>
        <strain evidence="11 12">NBRC 103071</strain>
    </source>
</reference>
<evidence type="ECO:0000256" key="2">
    <source>
        <dbReference type="ARBA" id="ARBA00022801"/>
    </source>
</evidence>
<evidence type="ECO:0000313" key="11">
    <source>
        <dbReference type="EMBL" id="GEK87001.1"/>
    </source>
</evidence>
<dbReference type="CDD" id="cd14752">
    <property type="entry name" value="GH31_N"/>
    <property type="match status" value="1"/>
</dbReference>
<evidence type="ECO:0000256" key="6">
    <source>
        <dbReference type="RuleBase" id="RU361185"/>
    </source>
</evidence>
<protein>
    <recommendedName>
        <fullName evidence="5">alpha-D-xyloside xylohydrolase</fullName>
        <ecNumber evidence="5">3.2.1.177</ecNumber>
    </recommendedName>
</protein>
<dbReference type="Pfam" id="PF21365">
    <property type="entry name" value="Glyco_hydro_31_3rd"/>
    <property type="match status" value="1"/>
</dbReference>
<dbReference type="NCBIfam" id="NF007940">
    <property type="entry name" value="PRK10658.1"/>
    <property type="match status" value="1"/>
</dbReference>
<feature type="domain" description="Glycoside hydrolase family 31 N-terminal" evidence="9">
    <location>
        <begin position="61"/>
        <end position="246"/>
    </location>
</feature>
<dbReference type="SUPFAM" id="SSF51011">
    <property type="entry name" value="Glycosyl hydrolase domain"/>
    <property type="match status" value="1"/>
</dbReference>
<keyword evidence="12" id="KW-1185">Reference proteome</keyword>
<dbReference type="Pfam" id="PF13802">
    <property type="entry name" value="Gal_mutarotas_2"/>
    <property type="match status" value="1"/>
</dbReference>
<dbReference type="OrthoDB" id="176168at2"/>
<dbReference type="AlphaFoldDB" id="A0A511AJM1"/>
<dbReference type="PANTHER" id="PTHR43053">
    <property type="entry name" value="GLYCOSIDASE FAMILY 31"/>
    <property type="match status" value="1"/>
</dbReference>
<dbReference type="InterPro" id="IPR050985">
    <property type="entry name" value="Alpha-glycosidase_related"/>
</dbReference>
<dbReference type="RefSeq" id="WP_147039590.1">
    <property type="nucleotide sequence ID" value="NZ_BJUW01000009.1"/>
</dbReference>
<keyword evidence="3 6" id="KW-0326">Glycosidase</keyword>
<dbReference type="Gene3D" id="2.60.40.1180">
    <property type="entry name" value="Golgi alpha-mannosidase II"/>
    <property type="match status" value="2"/>
</dbReference>
<evidence type="ECO:0000313" key="12">
    <source>
        <dbReference type="Proteomes" id="UP000321225"/>
    </source>
</evidence>
<evidence type="ECO:0000256" key="5">
    <source>
        <dbReference type="ARBA" id="ARBA00066962"/>
    </source>
</evidence>
<dbReference type="EC" id="3.2.1.177" evidence="5"/>
<dbReference type="FunFam" id="3.20.20.80:FF:000053">
    <property type="entry name" value="Alpha-xylosidase YicI"/>
    <property type="match status" value="1"/>
</dbReference>
<dbReference type="InterPro" id="IPR000322">
    <property type="entry name" value="Glyco_hydro_31_TIM"/>
</dbReference>
<dbReference type="EMBL" id="BJUW01000009">
    <property type="protein sequence ID" value="GEK87001.1"/>
    <property type="molecule type" value="Genomic_DNA"/>
</dbReference>
<comment type="similarity">
    <text evidence="1 6">Belongs to the glycosyl hydrolase 31 family.</text>
</comment>
<comment type="caution">
    <text evidence="11">The sequence shown here is derived from an EMBL/GenBank/DDBJ whole genome shotgun (WGS) entry which is preliminary data.</text>
</comment>
<gene>
    <name evidence="11" type="ORF">MAE01_21770</name>
</gene>
<dbReference type="CDD" id="cd06593">
    <property type="entry name" value="GH31_xylosidase_YicI"/>
    <property type="match status" value="1"/>
</dbReference>
<feature type="region of interest" description="Disordered" evidence="7">
    <location>
        <begin position="83"/>
        <end position="110"/>
    </location>
</feature>
<dbReference type="GO" id="GO:0005975">
    <property type="term" value="P:carbohydrate metabolic process"/>
    <property type="evidence" value="ECO:0007669"/>
    <property type="project" value="InterPro"/>
</dbReference>
<evidence type="ECO:0000256" key="7">
    <source>
        <dbReference type="SAM" id="MobiDB-lite"/>
    </source>
</evidence>
<dbReference type="SUPFAM" id="SSF117125">
    <property type="entry name" value="Putative glucosidase YicI, C-terminal domain"/>
    <property type="match status" value="1"/>
</dbReference>
<keyword evidence="2 6" id="KW-0378">Hydrolase</keyword>
<dbReference type="Gene3D" id="3.20.20.80">
    <property type="entry name" value="Glycosidases"/>
    <property type="match status" value="1"/>
</dbReference>
<dbReference type="Gene3D" id="2.60.40.1760">
    <property type="entry name" value="glycosyl hydrolase (family 31)"/>
    <property type="match status" value="1"/>
</dbReference>
<evidence type="ECO:0000259" key="8">
    <source>
        <dbReference type="Pfam" id="PF01055"/>
    </source>
</evidence>
<dbReference type="SUPFAM" id="SSF51445">
    <property type="entry name" value="(Trans)glycosidases"/>
    <property type="match status" value="1"/>
</dbReference>